<dbReference type="EMBL" id="AVPL01000005">
    <property type="protein sequence ID" value="KGN42381.1"/>
    <property type="molecule type" value="Genomic_DNA"/>
</dbReference>
<dbReference type="Pfam" id="PF13727">
    <property type="entry name" value="CoA_binding_3"/>
    <property type="match status" value="1"/>
</dbReference>
<feature type="transmembrane region" description="Helical" evidence="2">
    <location>
        <begin position="12"/>
        <end position="36"/>
    </location>
</feature>
<dbReference type="PANTHER" id="PTHR43318">
    <property type="entry name" value="UDP-N-ACETYLGLUCOSAMINE 4,6-DEHYDRATASE"/>
    <property type="match status" value="1"/>
</dbReference>
<accession>A0A0A0K3M4</accession>
<dbReference type="InterPro" id="IPR003869">
    <property type="entry name" value="Polysac_CapD-like"/>
</dbReference>
<comment type="similarity">
    <text evidence="1">Belongs to the polysaccharide synthase family.</text>
</comment>
<dbReference type="InterPro" id="IPR057326">
    <property type="entry name" value="KR_dom"/>
</dbReference>
<protein>
    <submittedName>
        <fullName evidence="4">dTDP-glucose 4,6-dehydratase</fullName>
    </submittedName>
</protein>
<dbReference type="Proteomes" id="UP000030013">
    <property type="component" value="Unassembled WGS sequence"/>
</dbReference>
<evidence type="ECO:0000259" key="3">
    <source>
        <dbReference type="SMART" id="SM00822"/>
    </source>
</evidence>
<sequence>MLSLAKRREVVVQAGWAVVDALIVFAAALAAAWLRFDLEAAEALDPNVINFAMIAAVAQLVVTLALDLLWLDHRRGSFEETAQVARGALVVGIILVSLRVFTDWTPVPRSLPLVVPIFALVGMFALRFIVRSYRWGRPNVTEADVPVIVYGAGEGGRQLLRALTRDASKEGRFVPVAVLDDDPRKRRMPVEGLRVGGDISRLSEVVERTSATTLVVAMPSVSADRLRDIRDLARAHALKLLVLPPVGRLLGPASGSDLRQLNLEDLLGRQRITMDAATISESITGKRVLVTGAGGSIGSELARQIAKFGPAKLVLMDRDESALHGTQMSLTGRALLDDGTLALCDIRDPDALHRVFQRELPDVVFHAAALKHLTLLEQFPLEAWQTNVLGTENVLEAARSAGVKTFVNISTDKAASPTCVLGYSKRLAERLTAEYARSSEGTYVSVRFGNVLGSRGSVITAFTAQIEQGGPVTITHPAVERFFMLIPEASQLVLQAAAIGANGDVMVLEMGAPVKILDVARTLIDLSGKSGIDVVFTGLRPGEKMSEELFAAGETIESAGHPLINKVVVPPIASGEVARAHVAEPEDARRWMLAQSTEGAMLP</sequence>
<feature type="transmembrane region" description="Helical" evidence="2">
    <location>
        <begin position="113"/>
        <end position="130"/>
    </location>
</feature>
<dbReference type="eggNOG" id="COG1086">
    <property type="taxonomic scope" value="Bacteria"/>
</dbReference>
<dbReference type="STRING" id="1385519.N801_17115"/>
<dbReference type="InterPro" id="IPR051203">
    <property type="entry name" value="Polysaccharide_Synthase-Rel"/>
</dbReference>
<feature type="transmembrane region" description="Helical" evidence="2">
    <location>
        <begin position="48"/>
        <end position="71"/>
    </location>
</feature>
<dbReference type="PANTHER" id="PTHR43318:SF1">
    <property type="entry name" value="POLYSACCHARIDE BIOSYNTHESIS PROTEIN EPSC-RELATED"/>
    <property type="match status" value="1"/>
</dbReference>
<keyword evidence="2" id="KW-0472">Membrane</keyword>
<dbReference type="CDD" id="cd05237">
    <property type="entry name" value="UDP_invert_4-6DH_SDR_e"/>
    <property type="match status" value="1"/>
</dbReference>
<dbReference type="OrthoDB" id="9803111at2"/>
<feature type="domain" description="Ketoreductase" evidence="3">
    <location>
        <begin position="286"/>
        <end position="454"/>
    </location>
</feature>
<organism evidence="4 5">
    <name type="scientific">Knoellia aerolata DSM 18566</name>
    <dbReference type="NCBI Taxonomy" id="1385519"/>
    <lineage>
        <taxon>Bacteria</taxon>
        <taxon>Bacillati</taxon>
        <taxon>Actinomycetota</taxon>
        <taxon>Actinomycetes</taxon>
        <taxon>Micrococcales</taxon>
        <taxon>Intrasporangiaceae</taxon>
        <taxon>Knoellia</taxon>
    </lineage>
</organism>
<comment type="caution">
    <text evidence="4">The sequence shown here is derived from an EMBL/GenBank/DDBJ whole genome shotgun (WGS) entry which is preliminary data.</text>
</comment>
<keyword evidence="2" id="KW-1133">Transmembrane helix</keyword>
<proteinExistence type="inferred from homology"/>
<feature type="transmembrane region" description="Helical" evidence="2">
    <location>
        <begin position="83"/>
        <end position="101"/>
    </location>
</feature>
<dbReference type="InterPro" id="IPR036291">
    <property type="entry name" value="NAD(P)-bd_dom_sf"/>
</dbReference>
<dbReference type="AlphaFoldDB" id="A0A0A0K3M4"/>
<name>A0A0A0K3M4_9MICO</name>
<dbReference type="Pfam" id="PF02719">
    <property type="entry name" value="Polysacc_synt_2"/>
    <property type="match status" value="1"/>
</dbReference>
<evidence type="ECO:0000256" key="2">
    <source>
        <dbReference type="SAM" id="Phobius"/>
    </source>
</evidence>
<dbReference type="Gene3D" id="3.40.50.720">
    <property type="entry name" value="NAD(P)-binding Rossmann-like Domain"/>
    <property type="match status" value="2"/>
</dbReference>
<keyword evidence="2" id="KW-0812">Transmembrane</keyword>
<gene>
    <name evidence="4" type="ORF">N801_17115</name>
</gene>
<keyword evidence="5" id="KW-1185">Reference proteome</keyword>
<reference evidence="4 5" key="1">
    <citation type="submission" date="2013-08" db="EMBL/GenBank/DDBJ databases">
        <title>The genome sequence of Knoellia aerolata.</title>
        <authorList>
            <person name="Zhu W."/>
            <person name="Wang G."/>
        </authorList>
    </citation>
    <scope>NUCLEOTIDE SEQUENCE [LARGE SCALE GENOMIC DNA]</scope>
    <source>
        <strain evidence="4 5">DSM 18566</strain>
    </source>
</reference>
<evidence type="ECO:0000313" key="4">
    <source>
        <dbReference type="EMBL" id="KGN42381.1"/>
    </source>
</evidence>
<dbReference type="SMART" id="SM00822">
    <property type="entry name" value="PKS_KR"/>
    <property type="match status" value="1"/>
</dbReference>
<evidence type="ECO:0000313" key="5">
    <source>
        <dbReference type="Proteomes" id="UP000030013"/>
    </source>
</evidence>
<evidence type="ECO:0000256" key="1">
    <source>
        <dbReference type="ARBA" id="ARBA00007430"/>
    </source>
</evidence>
<dbReference type="SUPFAM" id="SSF51735">
    <property type="entry name" value="NAD(P)-binding Rossmann-fold domains"/>
    <property type="match status" value="2"/>
</dbReference>
<dbReference type="RefSeq" id="WP_035932974.1">
    <property type="nucleotide sequence ID" value="NZ_AVPL01000005.1"/>
</dbReference>